<dbReference type="Proteomes" id="UP001162164">
    <property type="component" value="Unassembled WGS sequence"/>
</dbReference>
<keyword evidence="5" id="KW-0175">Coiled coil</keyword>
<proteinExistence type="inferred from homology"/>
<evidence type="ECO:0000313" key="9">
    <source>
        <dbReference type="Proteomes" id="UP001162164"/>
    </source>
</evidence>
<dbReference type="SMART" id="SM00233">
    <property type="entry name" value="PH"/>
    <property type="match status" value="1"/>
</dbReference>
<dbReference type="InterPro" id="IPR000648">
    <property type="entry name" value="Oxysterol-bd"/>
</dbReference>
<dbReference type="PANTHER" id="PTHR10972">
    <property type="entry name" value="OXYSTEROL-BINDING PROTEIN-RELATED"/>
    <property type="match status" value="1"/>
</dbReference>
<gene>
    <name evidence="8" type="ORF">NQ317_006881</name>
</gene>
<dbReference type="CDD" id="cd13287">
    <property type="entry name" value="PH_ORP3_ORP6_ORP7"/>
    <property type="match status" value="1"/>
</dbReference>
<name>A0ABQ9JLV4_9CUCU</name>
<dbReference type="Gene3D" id="2.30.29.30">
    <property type="entry name" value="Pleckstrin-homology domain (PH domain)/Phosphotyrosine-binding domain (PTB)"/>
    <property type="match status" value="1"/>
</dbReference>
<protein>
    <recommendedName>
        <fullName evidence="7">PH domain-containing protein</fullName>
    </recommendedName>
</protein>
<keyword evidence="2" id="KW-0813">Transport</keyword>
<dbReference type="InterPro" id="IPR011993">
    <property type="entry name" value="PH-like_dom_sf"/>
</dbReference>
<accession>A0ABQ9JLV4</accession>
<sequence>MATSDTKKSPQLSKIKFKVGNSTVTASDSDASVDTNSLSADSATEQNQVQQNDKRRKKARRGSEWEIMEGLKEGQRFENKPNTFNGYLHKKRKWPLKGWHKRYFMIEKGILVYGKGPAEITKGKIHGTLDIGLSVISTKQKRRRIDIDAEEFIYHLKAKSDEAYTSWVQQLTSHRLYRQHILTYGTNVGALFKATDGLHSIARTPEIVSRDGSLTRGLKPPNGAGRFNIWLQESLTTLEQYQRDVNTVEQNITKLSRLLQQIESNSIVIAESTVCEALSPTVKKDRRKFGLKKKKSSKGGSVDLTIQFSGNKSTAGTDTDNTSPLSVVQHHVLCILQANSFCGLSSPQLNILNTTTLPVPASAASNAPTPDSLSNIDVISLSAENQMREDFVALSKTVWLATARAIITSTVLSNLKTLSFGLNTERERLKSALETDVQASANVSNQNVVNLKNNLNQVLQQNSDLRSRLLRIHEASDVDDLTALEHLSENHLTNEELWMMKNVYEGIRARHINIGTTEAVDICSLLTKVCVNSVYCAVKYEEKTSAKRRKRKPVVGRRLKLTKMLHNRTFKLGDLKLLLNHAISRVTTDTWFKCILHEKKEE</sequence>
<dbReference type="EMBL" id="JAPWTJ010000419">
    <property type="protein sequence ID" value="KAJ8978593.1"/>
    <property type="molecule type" value="Genomic_DNA"/>
</dbReference>
<keyword evidence="9" id="KW-1185">Reference proteome</keyword>
<feature type="coiled-coil region" evidence="5">
    <location>
        <begin position="231"/>
        <end position="265"/>
    </location>
</feature>
<evidence type="ECO:0000256" key="5">
    <source>
        <dbReference type="SAM" id="Coils"/>
    </source>
</evidence>
<feature type="region of interest" description="Disordered" evidence="6">
    <location>
        <begin position="24"/>
        <end position="61"/>
    </location>
</feature>
<feature type="domain" description="PH" evidence="7">
    <location>
        <begin position="81"/>
        <end position="176"/>
    </location>
</feature>
<comment type="caution">
    <text evidence="8">The sequence shown here is derived from an EMBL/GenBank/DDBJ whole genome shotgun (WGS) entry which is preliminary data.</text>
</comment>
<feature type="coiled-coil region" evidence="5">
    <location>
        <begin position="441"/>
        <end position="468"/>
    </location>
</feature>
<dbReference type="SUPFAM" id="SSF50729">
    <property type="entry name" value="PH domain-like"/>
    <property type="match status" value="1"/>
</dbReference>
<evidence type="ECO:0000256" key="6">
    <source>
        <dbReference type="SAM" id="MobiDB-lite"/>
    </source>
</evidence>
<keyword evidence="3" id="KW-0445">Lipid transport</keyword>
<reference evidence="8" key="1">
    <citation type="journal article" date="2023" name="Insect Mol. Biol.">
        <title>Genome sequencing provides insights into the evolution of gene families encoding plant cell wall-degrading enzymes in longhorned beetles.</title>
        <authorList>
            <person name="Shin N.R."/>
            <person name="Okamura Y."/>
            <person name="Kirsch R."/>
            <person name="Pauchet Y."/>
        </authorList>
    </citation>
    <scope>NUCLEOTIDE SEQUENCE</scope>
    <source>
        <strain evidence="8">MMC_N1</strain>
    </source>
</reference>
<organism evidence="8 9">
    <name type="scientific">Molorchus minor</name>
    <dbReference type="NCBI Taxonomy" id="1323400"/>
    <lineage>
        <taxon>Eukaryota</taxon>
        <taxon>Metazoa</taxon>
        <taxon>Ecdysozoa</taxon>
        <taxon>Arthropoda</taxon>
        <taxon>Hexapoda</taxon>
        <taxon>Insecta</taxon>
        <taxon>Pterygota</taxon>
        <taxon>Neoptera</taxon>
        <taxon>Endopterygota</taxon>
        <taxon>Coleoptera</taxon>
        <taxon>Polyphaga</taxon>
        <taxon>Cucujiformia</taxon>
        <taxon>Chrysomeloidea</taxon>
        <taxon>Cerambycidae</taxon>
        <taxon>Lamiinae</taxon>
        <taxon>Monochamini</taxon>
        <taxon>Molorchus</taxon>
    </lineage>
</organism>
<keyword evidence="4" id="KW-0446">Lipid-binding</keyword>
<dbReference type="InterPro" id="IPR001849">
    <property type="entry name" value="PH_domain"/>
</dbReference>
<evidence type="ECO:0000256" key="3">
    <source>
        <dbReference type="ARBA" id="ARBA00023055"/>
    </source>
</evidence>
<evidence type="ECO:0000256" key="1">
    <source>
        <dbReference type="ARBA" id="ARBA00008842"/>
    </source>
</evidence>
<evidence type="ECO:0000313" key="8">
    <source>
        <dbReference type="EMBL" id="KAJ8978593.1"/>
    </source>
</evidence>
<evidence type="ECO:0000256" key="4">
    <source>
        <dbReference type="ARBA" id="ARBA00023121"/>
    </source>
</evidence>
<evidence type="ECO:0000256" key="2">
    <source>
        <dbReference type="ARBA" id="ARBA00022448"/>
    </source>
</evidence>
<dbReference type="PANTHER" id="PTHR10972:SF203">
    <property type="entry name" value="OXYSTEROL-BINDING PROTEIN HOMOLOG 3"/>
    <property type="match status" value="1"/>
</dbReference>
<comment type="similarity">
    <text evidence="1">Belongs to the OSBP family.</text>
</comment>
<dbReference type="Pfam" id="PF15409">
    <property type="entry name" value="PH_8"/>
    <property type="match status" value="1"/>
</dbReference>
<dbReference type="PROSITE" id="PS50003">
    <property type="entry name" value="PH_DOMAIN"/>
    <property type="match status" value="1"/>
</dbReference>
<feature type="compositionally biased region" description="Polar residues" evidence="6">
    <location>
        <begin position="24"/>
        <end position="51"/>
    </location>
</feature>
<dbReference type="InterPro" id="IPR041680">
    <property type="entry name" value="PH_8"/>
</dbReference>
<evidence type="ECO:0000259" key="7">
    <source>
        <dbReference type="PROSITE" id="PS50003"/>
    </source>
</evidence>